<dbReference type="GO" id="GO:0032259">
    <property type="term" value="P:methylation"/>
    <property type="evidence" value="ECO:0007669"/>
    <property type="project" value="UniProtKB-KW"/>
</dbReference>
<dbReference type="Pfam" id="PF13489">
    <property type="entry name" value="Methyltransf_23"/>
    <property type="match status" value="1"/>
</dbReference>
<dbReference type="Proteomes" id="UP000715781">
    <property type="component" value="Unassembled WGS sequence"/>
</dbReference>
<accession>A0A951PV78</accession>
<keyword evidence="1" id="KW-0808">Transferase</keyword>
<name>A0A951PV78_9NOST</name>
<gene>
    <name evidence="1" type="ORF">KME32_00860</name>
</gene>
<dbReference type="PANTHER" id="PTHR43861:SF1">
    <property type="entry name" value="TRANS-ACONITATE 2-METHYLTRANSFERASE"/>
    <property type="match status" value="1"/>
</dbReference>
<dbReference type="InterPro" id="IPR029063">
    <property type="entry name" value="SAM-dependent_MTases_sf"/>
</dbReference>
<dbReference type="GO" id="GO:0008168">
    <property type="term" value="F:methyltransferase activity"/>
    <property type="evidence" value="ECO:0007669"/>
    <property type="project" value="UniProtKB-KW"/>
</dbReference>
<sequence>MPQADLEHRLHSSWNKNANAWTKAVRDGLIPSRRVATDAAILEVLMALRPRRVLDVGCGEGWLTRALVAQGIETFGVDGSPALVQHAQAAGSGRFCTLTYEAIIKEPSQLDGPYDLVVCNFSLLGETIVPLLAVLGTVLSSNGHLVVQTVHPWSACGDQAYTDGWRTESFMNFGNDTWEPMPWYFRTLNSWLTVCNQARLQVCQCIEPLDPITQHPLSLIIVSRVEAFATPDADERGAA</sequence>
<dbReference type="PANTHER" id="PTHR43861">
    <property type="entry name" value="TRANS-ACONITATE 2-METHYLTRANSFERASE-RELATED"/>
    <property type="match status" value="1"/>
</dbReference>
<proteinExistence type="predicted"/>
<protein>
    <submittedName>
        <fullName evidence="1">Methyltransferase domain-containing protein</fullName>
    </submittedName>
</protein>
<evidence type="ECO:0000313" key="2">
    <source>
        <dbReference type="Proteomes" id="UP000715781"/>
    </source>
</evidence>
<keyword evidence="1" id="KW-0489">Methyltransferase</keyword>
<dbReference type="CDD" id="cd02440">
    <property type="entry name" value="AdoMet_MTases"/>
    <property type="match status" value="1"/>
</dbReference>
<comment type="caution">
    <text evidence="1">The sequence shown here is derived from an EMBL/GenBank/DDBJ whole genome shotgun (WGS) entry which is preliminary data.</text>
</comment>
<dbReference type="Gene3D" id="3.40.50.150">
    <property type="entry name" value="Vaccinia Virus protein VP39"/>
    <property type="match status" value="1"/>
</dbReference>
<reference evidence="1" key="2">
    <citation type="journal article" date="2022" name="Microbiol. Resour. Announc.">
        <title>Metagenome Sequencing to Explore Phylogenomics of Terrestrial Cyanobacteria.</title>
        <authorList>
            <person name="Ward R.D."/>
            <person name="Stajich J.E."/>
            <person name="Johansen J.R."/>
            <person name="Huntemann M."/>
            <person name="Clum A."/>
            <person name="Foster B."/>
            <person name="Foster B."/>
            <person name="Roux S."/>
            <person name="Palaniappan K."/>
            <person name="Varghese N."/>
            <person name="Mukherjee S."/>
            <person name="Reddy T.B.K."/>
            <person name="Daum C."/>
            <person name="Copeland A."/>
            <person name="Chen I.A."/>
            <person name="Ivanova N.N."/>
            <person name="Kyrpides N.C."/>
            <person name="Shapiro N."/>
            <person name="Eloe-Fadrosh E.A."/>
            <person name="Pietrasiak N."/>
        </authorList>
    </citation>
    <scope>NUCLEOTIDE SEQUENCE</scope>
    <source>
        <strain evidence="1">JT2-VF2</strain>
    </source>
</reference>
<dbReference type="SUPFAM" id="SSF53335">
    <property type="entry name" value="S-adenosyl-L-methionine-dependent methyltransferases"/>
    <property type="match status" value="1"/>
</dbReference>
<evidence type="ECO:0000313" key="1">
    <source>
        <dbReference type="EMBL" id="MBW4559701.1"/>
    </source>
</evidence>
<dbReference type="AlphaFoldDB" id="A0A951PV78"/>
<dbReference type="EMBL" id="JAHHHN010000001">
    <property type="protein sequence ID" value="MBW4559701.1"/>
    <property type="molecule type" value="Genomic_DNA"/>
</dbReference>
<organism evidence="1 2">
    <name type="scientific">Mojavia pulchra JT2-VF2</name>
    <dbReference type="NCBI Taxonomy" id="287848"/>
    <lineage>
        <taxon>Bacteria</taxon>
        <taxon>Bacillati</taxon>
        <taxon>Cyanobacteriota</taxon>
        <taxon>Cyanophyceae</taxon>
        <taxon>Nostocales</taxon>
        <taxon>Nostocaceae</taxon>
    </lineage>
</organism>
<reference evidence="1" key="1">
    <citation type="submission" date="2021-05" db="EMBL/GenBank/DDBJ databases">
        <authorList>
            <person name="Pietrasiak N."/>
            <person name="Ward R."/>
            <person name="Stajich J.E."/>
            <person name="Kurbessoian T."/>
        </authorList>
    </citation>
    <scope>NUCLEOTIDE SEQUENCE</scope>
    <source>
        <strain evidence="1">JT2-VF2</strain>
    </source>
</reference>